<dbReference type="PANTHER" id="PTHR30136">
    <property type="entry name" value="HELIX-TURN-HELIX TRANSCRIPTIONAL REGULATOR, ICLR FAMILY"/>
    <property type="match status" value="1"/>
</dbReference>
<dbReference type="SUPFAM" id="SSF46785">
    <property type="entry name" value="Winged helix' DNA-binding domain"/>
    <property type="match status" value="1"/>
</dbReference>
<evidence type="ECO:0000313" key="5">
    <source>
        <dbReference type="Proteomes" id="UP001551695"/>
    </source>
</evidence>
<dbReference type="InterPro" id="IPR050707">
    <property type="entry name" value="HTH_MetabolicPath_Reg"/>
</dbReference>
<evidence type="ECO:0000259" key="3">
    <source>
        <dbReference type="PROSITE" id="PS51077"/>
    </source>
</evidence>
<keyword evidence="2" id="KW-0804">Transcription</keyword>
<dbReference type="Gene3D" id="1.10.10.10">
    <property type="entry name" value="Winged helix-like DNA-binding domain superfamily/Winged helix DNA-binding domain"/>
    <property type="match status" value="1"/>
</dbReference>
<dbReference type="Pfam" id="PF09339">
    <property type="entry name" value="HTH_IclR"/>
    <property type="match status" value="1"/>
</dbReference>
<dbReference type="Proteomes" id="UP001551695">
    <property type="component" value="Unassembled WGS sequence"/>
</dbReference>
<proteinExistence type="predicted"/>
<sequence>MPASSPPTRRVVEVVALLAERQDRPPRLNDVVNTLGLNQATAHAILAELTAVGWVSRDPIDKTYALGAELLRLVGSADRTRHTVHAAHAAAHAAATETGYAASVSERLKDTLVVRAFVPAAAPGLTLAAGDTIPFEAPFGPAYAAWEPEQERRDWLERSGITTATHRARIEQQLEATRDRGYSIEHLSPDMATAIPAMTRMQTGALSESVRTRIDEVILELTTSPGLGSPSNPAEKYYIGAIAAPLFDDHGRTAFNLCLHPFTTLPLPEVELLGSLLVRAVTAIEATSPDPADP</sequence>
<evidence type="ECO:0000313" key="4">
    <source>
        <dbReference type="EMBL" id="MEV0708080.1"/>
    </source>
</evidence>
<feature type="domain" description="HTH iclR-type" evidence="3">
    <location>
        <begin position="5"/>
        <end position="68"/>
    </location>
</feature>
<dbReference type="InterPro" id="IPR036390">
    <property type="entry name" value="WH_DNA-bd_sf"/>
</dbReference>
<dbReference type="SUPFAM" id="SSF55781">
    <property type="entry name" value="GAF domain-like"/>
    <property type="match status" value="1"/>
</dbReference>
<keyword evidence="5" id="KW-1185">Reference proteome</keyword>
<evidence type="ECO:0000256" key="2">
    <source>
        <dbReference type="ARBA" id="ARBA00023163"/>
    </source>
</evidence>
<dbReference type="EMBL" id="JBFAKC010000004">
    <property type="protein sequence ID" value="MEV0708080.1"/>
    <property type="molecule type" value="Genomic_DNA"/>
</dbReference>
<dbReference type="RefSeq" id="WP_357782340.1">
    <property type="nucleotide sequence ID" value="NZ_JBFAKC010000004.1"/>
</dbReference>
<reference evidence="4 5" key="1">
    <citation type="submission" date="2024-06" db="EMBL/GenBank/DDBJ databases">
        <title>The Natural Products Discovery Center: Release of the First 8490 Sequenced Strains for Exploring Actinobacteria Biosynthetic Diversity.</title>
        <authorList>
            <person name="Kalkreuter E."/>
            <person name="Kautsar S.A."/>
            <person name="Yang D."/>
            <person name="Bader C.D."/>
            <person name="Teijaro C.N."/>
            <person name="Fluegel L."/>
            <person name="Davis C.M."/>
            <person name="Simpson J.R."/>
            <person name="Lauterbach L."/>
            <person name="Steele A.D."/>
            <person name="Gui C."/>
            <person name="Meng S."/>
            <person name="Li G."/>
            <person name="Viehrig K."/>
            <person name="Ye F."/>
            <person name="Su P."/>
            <person name="Kiefer A.F."/>
            <person name="Nichols A."/>
            <person name="Cepeda A.J."/>
            <person name="Yan W."/>
            <person name="Fan B."/>
            <person name="Jiang Y."/>
            <person name="Adhikari A."/>
            <person name="Zheng C.-J."/>
            <person name="Schuster L."/>
            <person name="Cowan T.M."/>
            <person name="Smanski M.J."/>
            <person name="Chevrette M.G."/>
            <person name="De Carvalho L.P.S."/>
            <person name="Shen B."/>
        </authorList>
    </citation>
    <scope>NUCLEOTIDE SEQUENCE [LARGE SCALE GENOMIC DNA]</scope>
    <source>
        <strain evidence="4 5">NPDC050403</strain>
    </source>
</reference>
<dbReference type="PROSITE" id="PS51077">
    <property type="entry name" value="HTH_ICLR"/>
    <property type="match status" value="1"/>
</dbReference>
<dbReference type="SMART" id="SM00346">
    <property type="entry name" value="HTH_ICLR"/>
    <property type="match status" value="1"/>
</dbReference>
<accession>A0ABV3FS11</accession>
<gene>
    <name evidence="4" type="ORF">AB0I48_10980</name>
</gene>
<dbReference type="PANTHER" id="PTHR30136:SF35">
    <property type="entry name" value="HTH-TYPE TRANSCRIPTIONAL REGULATOR RV1719"/>
    <property type="match status" value="1"/>
</dbReference>
<dbReference type="Gene3D" id="3.30.450.40">
    <property type="match status" value="1"/>
</dbReference>
<dbReference type="InterPro" id="IPR036388">
    <property type="entry name" value="WH-like_DNA-bd_sf"/>
</dbReference>
<name>A0ABV3FS11_9NOCA</name>
<keyword evidence="1" id="KW-0805">Transcription regulation</keyword>
<dbReference type="InterPro" id="IPR029016">
    <property type="entry name" value="GAF-like_dom_sf"/>
</dbReference>
<evidence type="ECO:0000256" key="1">
    <source>
        <dbReference type="ARBA" id="ARBA00023015"/>
    </source>
</evidence>
<organism evidence="4 5">
    <name type="scientific">Nocardia aurea</name>
    <dbReference type="NCBI Taxonomy" id="2144174"/>
    <lineage>
        <taxon>Bacteria</taxon>
        <taxon>Bacillati</taxon>
        <taxon>Actinomycetota</taxon>
        <taxon>Actinomycetes</taxon>
        <taxon>Mycobacteriales</taxon>
        <taxon>Nocardiaceae</taxon>
        <taxon>Nocardia</taxon>
    </lineage>
</organism>
<comment type="caution">
    <text evidence="4">The sequence shown here is derived from an EMBL/GenBank/DDBJ whole genome shotgun (WGS) entry which is preliminary data.</text>
</comment>
<dbReference type="InterPro" id="IPR005471">
    <property type="entry name" value="Tscrpt_reg_IclR_N"/>
</dbReference>
<protein>
    <submittedName>
        <fullName evidence="4">Helix-turn-helix domain-containing protein</fullName>
    </submittedName>
</protein>